<dbReference type="Proteomes" id="UP000765509">
    <property type="component" value="Unassembled WGS sequence"/>
</dbReference>
<evidence type="ECO:0000313" key="1">
    <source>
        <dbReference type="EMBL" id="MBW0561173.1"/>
    </source>
</evidence>
<proteinExistence type="predicted"/>
<evidence type="ECO:0000313" key="2">
    <source>
        <dbReference type="Proteomes" id="UP000765509"/>
    </source>
</evidence>
<name>A0A9Q3JDG8_9BASI</name>
<keyword evidence="2" id="KW-1185">Reference proteome</keyword>
<reference evidence="1" key="1">
    <citation type="submission" date="2021-03" db="EMBL/GenBank/DDBJ databases">
        <title>Draft genome sequence of rust myrtle Austropuccinia psidii MF-1, a brazilian biotype.</title>
        <authorList>
            <person name="Quecine M.C."/>
            <person name="Pachon D.M.R."/>
            <person name="Bonatelli M.L."/>
            <person name="Correr F.H."/>
            <person name="Franceschini L.M."/>
            <person name="Leite T.F."/>
            <person name="Margarido G.R.A."/>
            <person name="Almeida C.A."/>
            <person name="Ferrarezi J.A."/>
            <person name="Labate C.A."/>
        </authorList>
    </citation>
    <scope>NUCLEOTIDE SEQUENCE</scope>
    <source>
        <strain evidence="1">MF-1</strain>
    </source>
</reference>
<dbReference type="EMBL" id="AVOT02070638">
    <property type="protein sequence ID" value="MBW0561173.1"/>
    <property type="molecule type" value="Genomic_DNA"/>
</dbReference>
<comment type="caution">
    <text evidence="1">The sequence shown here is derived from an EMBL/GenBank/DDBJ whole genome shotgun (WGS) entry which is preliminary data.</text>
</comment>
<sequence>MEICDCPDCRKFYFTNEAGQQYQGVLVSRSTRNKHWAKTSQVNDSIAEFASKLKLSEDSSEEDSKSSFGFSESNKSETNNKNLALELILGGVSRRKCQFAREYILQLVKVCQDNVNSQNAALNVPKDVRTIIKKLKLNPQLEQHICCTRCYCLYDLEIAPSDCGYQEFPQVPPCGESLFISPTINPFLEIQRLSQHHPQSFHFLTKQRPHSIYIHQNFLHLLKMDHRIPSEENNQVKGEPFVVQSYPTRF</sequence>
<dbReference type="OrthoDB" id="3046738at2759"/>
<organism evidence="1 2">
    <name type="scientific">Austropuccinia psidii MF-1</name>
    <dbReference type="NCBI Taxonomy" id="1389203"/>
    <lineage>
        <taxon>Eukaryota</taxon>
        <taxon>Fungi</taxon>
        <taxon>Dikarya</taxon>
        <taxon>Basidiomycota</taxon>
        <taxon>Pucciniomycotina</taxon>
        <taxon>Pucciniomycetes</taxon>
        <taxon>Pucciniales</taxon>
        <taxon>Sphaerophragmiaceae</taxon>
        <taxon>Austropuccinia</taxon>
    </lineage>
</organism>
<protein>
    <submittedName>
        <fullName evidence="1">Uncharacterized protein</fullName>
    </submittedName>
</protein>
<accession>A0A9Q3JDG8</accession>
<dbReference type="AlphaFoldDB" id="A0A9Q3JDG8"/>
<gene>
    <name evidence="1" type="ORF">O181_100888</name>
</gene>